<keyword evidence="1" id="KW-1133">Transmembrane helix</keyword>
<feature type="transmembrane region" description="Helical" evidence="1">
    <location>
        <begin position="55"/>
        <end position="75"/>
    </location>
</feature>
<keyword evidence="3" id="KW-1185">Reference proteome</keyword>
<keyword evidence="1" id="KW-0472">Membrane</keyword>
<dbReference type="Proteomes" id="UP001143349">
    <property type="component" value="Unassembled WGS sequence"/>
</dbReference>
<reference evidence="2" key="2">
    <citation type="submission" date="2023-01" db="EMBL/GenBank/DDBJ databases">
        <authorList>
            <person name="Sun Q."/>
            <person name="Evtushenko L."/>
        </authorList>
    </citation>
    <scope>NUCLEOTIDE SEQUENCE</scope>
    <source>
        <strain evidence="2">VKM B-2222</strain>
    </source>
</reference>
<name>A0AAD3P0X2_9RHOB</name>
<accession>A0AAD3P0X2</accession>
<protein>
    <submittedName>
        <fullName evidence="2">Uncharacterized protein</fullName>
    </submittedName>
</protein>
<keyword evidence="1" id="KW-0812">Transmembrane</keyword>
<proteinExistence type="predicted"/>
<evidence type="ECO:0000313" key="3">
    <source>
        <dbReference type="Proteomes" id="UP001143349"/>
    </source>
</evidence>
<evidence type="ECO:0000256" key="1">
    <source>
        <dbReference type="SAM" id="Phobius"/>
    </source>
</evidence>
<organism evidence="2 3">
    <name type="scientific">Paracoccus kondratievae</name>
    <dbReference type="NCBI Taxonomy" id="135740"/>
    <lineage>
        <taxon>Bacteria</taxon>
        <taxon>Pseudomonadati</taxon>
        <taxon>Pseudomonadota</taxon>
        <taxon>Alphaproteobacteria</taxon>
        <taxon>Rhodobacterales</taxon>
        <taxon>Paracoccaceae</taxon>
        <taxon>Paracoccus</taxon>
    </lineage>
</organism>
<evidence type="ECO:0000313" key="2">
    <source>
        <dbReference type="EMBL" id="GLK65408.1"/>
    </source>
</evidence>
<comment type="caution">
    <text evidence="2">The sequence shown here is derived from an EMBL/GenBank/DDBJ whole genome shotgun (WGS) entry which is preliminary data.</text>
</comment>
<dbReference type="EMBL" id="BSFH01000087">
    <property type="protein sequence ID" value="GLK65408.1"/>
    <property type="molecule type" value="Genomic_DNA"/>
</dbReference>
<gene>
    <name evidence="2" type="ORF">GCM10017635_28830</name>
</gene>
<reference evidence="2" key="1">
    <citation type="journal article" date="2014" name="Int. J. Syst. Evol. Microbiol.">
        <title>Complete genome sequence of Corynebacterium casei LMG S-19264T (=DSM 44701T), isolated from a smear-ripened cheese.</title>
        <authorList>
            <consortium name="US DOE Joint Genome Institute (JGI-PGF)"/>
            <person name="Walter F."/>
            <person name="Albersmeier A."/>
            <person name="Kalinowski J."/>
            <person name="Ruckert C."/>
        </authorList>
    </citation>
    <scope>NUCLEOTIDE SEQUENCE</scope>
    <source>
        <strain evidence="2">VKM B-2222</strain>
    </source>
</reference>
<dbReference type="AlphaFoldDB" id="A0AAD3P0X2"/>
<sequence length="102" mass="10445">MIDTSAFGRGGAVGAIVVAADVPEGAACAHPGESGMARVVAIRAKRKNAPLRNRVGNMLGSGLLACIVLVVSSTFGQMRRTRQANAGQLGLIATFQIVAAKR</sequence>